<dbReference type="Proteomes" id="UP000000939">
    <property type="component" value="Chromosome"/>
</dbReference>
<dbReference type="Pfam" id="PF14375">
    <property type="entry name" value="Cys_rich_CWC"/>
    <property type="match status" value="1"/>
</dbReference>
<dbReference type="OrthoDB" id="8912324at2"/>
<accession>D5V024</accession>
<dbReference type="KEGG" id="ant:Arnit_1982"/>
<evidence type="ECO:0000313" key="2">
    <source>
        <dbReference type="Proteomes" id="UP000000939"/>
    </source>
</evidence>
<name>D5V024_ARCNC</name>
<organism evidence="1 2">
    <name type="scientific">Arcobacter nitrofigilis (strain ATCC 33309 / DSM 7299 / CCUG 15893 / LMG 7604 / NCTC 12251 / CI)</name>
    <name type="common">Campylobacter nitrofigilis</name>
    <dbReference type="NCBI Taxonomy" id="572480"/>
    <lineage>
        <taxon>Bacteria</taxon>
        <taxon>Pseudomonadati</taxon>
        <taxon>Campylobacterota</taxon>
        <taxon>Epsilonproteobacteria</taxon>
        <taxon>Campylobacterales</taxon>
        <taxon>Arcobacteraceae</taxon>
        <taxon>Arcobacter</taxon>
    </lineage>
</organism>
<dbReference type="EMBL" id="CP001999">
    <property type="protein sequence ID" value="ADG93636.1"/>
    <property type="molecule type" value="Genomic_DNA"/>
</dbReference>
<evidence type="ECO:0008006" key="3">
    <source>
        <dbReference type="Google" id="ProtNLM"/>
    </source>
</evidence>
<keyword evidence="2" id="KW-1185">Reference proteome</keyword>
<dbReference type="RefSeq" id="WP_013135781.1">
    <property type="nucleotide sequence ID" value="NC_014166.1"/>
</dbReference>
<dbReference type="AlphaFoldDB" id="D5V024"/>
<gene>
    <name evidence="1" type="ordered locus">Arnit_1982</name>
</gene>
<dbReference type="HOGENOM" id="CLU_141656_2_1_7"/>
<reference evidence="1 2" key="1">
    <citation type="journal article" date="2010" name="Stand. Genomic Sci.">
        <title>Complete genome sequence of Arcobacter nitrofigilis type strain (CI).</title>
        <authorList>
            <person name="Pati A."/>
            <person name="Gronow S."/>
            <person name="Lapidus A."/>
            <person name="Copeland A."/>
            <person name="Glavina Del Rio T."/>
            <person name="Nolan M."/>
            <person name="Lucas S."/>
            <person name="Tice H."/>
            <person name="Cheng J.F."/>
            <person name="Han C."/>
            <person name="Chertkov O."/>
            <person name="Bruce D."/>
            <person name="Tapia R."/>
            <person name="Goodwin L."/>
            <person name="Pitluck S."/>
            <person name="Liolios K."/>
            <person name="Ivanova N."/>
            <person name="Mavromatis K."/>
            <person name="Chen A."/>
            <person name="Palaniappan K."/>
            <person name="Land M."/>
            <person name="Hauser L."/>
            <person name="Chang Y.J."/>
            <person name="Jeffries C.D."/>
            <person name="Detter J.C."/>
            <person name="Rohde M."/>
            <person name="Goker M."/>
            <person name="Bristow J."/>
            <person name="Eisen J.A."/>
            <person name="Markowitz V."/>
            <person name="Hugenholtz P."/>
            <person name="Klenk H.P."/>
            <person name="Kyrpides N.C."/>
        </authorList>
    </citation>
    <scope>NUCLEOTIDE SEQUENCE [LARGE SCALE GENOMIC DNA]</scope>
    <source>
        <strain evidence="2">ATCC 33309 / DSM 7299 / CCUG 15893 / LMG 7604 / NCTC 12251 / CI</strain>
    </source>
</reference>
<protein>
    <recommendedName>
        <fullName evidence="3">Cysteine-rich CWC</fullName>
    </recommendedName>
</protein>
<dbReference type="STRING" id="572480.Arnit_1982"/>
<sequence>MINPKLCPFCGNENLCEAHIPNNSCWCNTIKVPMELRELIPQENRMKACICKKCILSFQEDSENFIKKLHYKI</sequence>
<proteinExistence type="predicted"/>
<evidence type="ECO:0000313" key="1">
    <source>
        <dbReference type="EMBL" id="ADG93636.1"/>
    </source>
</evidence>
<dbReference type="InterPro" id="IPR032720">
    <property type="entry name" value="Cys_rich_CWC"/>
</dbReference>